<protein>
    <submittedName>
        <fullName evidence="6">Uncharacterized protein</fullName>
    </submittedName>
</protein>
<dbReference type="Gene3D" id="3.40.50.1000">
    <property type="entry name" value="HAD superfamily/HAD-like"/>
    <property type="match status" value="1"/>
</dbReference>
<name>C4JER8_UNCRE</name>
<keyword evidence="7" id="KW-1185">Reference proteome</keyword>
<dbReference type="InterPro" id="IPR045863">
    <property type="entry name" value="CorA_TM1_TM2"/>
</dbReference>
<evidence type="ECO:0000256" key="2">
    <source>
        <dbReference type="ARBA" id="ARBA00022692"/>
    </source>
</evidence>
<dbReference type="SUPFAM" id="SSF56784">
    <property type="entry name" value="HAD-like"/>
    <property type="match status" value="1"/>
</dbReference>
<dbReference type="InterPro" id="IPR023214">
    <property type="entry name" value="HAD_sf"/>
</dbReference>
<keyword evidence="3" id="KW-1133">Transmembrane helix</keyword>
<keyword evidence="2" id="KW-0812">Transmembrane</keyword>
<evidence type="ECO:0000313" key="7">
    <source>
        <dbReference type="Proteomes" id="UP000002058"/>
    </source>
</evidence>
<gene>
    <name evidence="6" type="ORF">UREG_02228</name>
</gene>
<dbReference type="GO" id="GO:0016020">
    <property type="term" value="C:membrane"/>
    <property type="evidence" value="ECO:0007669"/>
    <property type="project" value="UniProtKB-SubCell"/>
</dbReference>
<dbReference type="OMA" id="WWFFVLC"/>
<dbReference type="NCBIfam" id="TIGR01509">
    <property type="entry name" value="HAD-SF-IA-v3"/>
    <property type="match status" value="1"/>
</dbReference>
<dbReference type="InterPro" id="IPR006439">
    <property type="entry name" value="HAD-SF_hydro_IA"/>
</dbReference>
<dbReference type="HOGENOM" id="CLU_378203_0_0_1"/>
<dbReference type="eggNOG" id="KOG2914">
    <property type="taxonomic scope" value="Eukaryota"/>
</dbReference>
<proteinExistence type="predicted"/>
<dbReference type="SUPFAM" id="SSF144083">
    <property type="entry name" value="Magnesium transport protein CorA, transmembrane region"/>
    <property type="match status" value="1"/>
</dbReference>
<dbReference type="GeneID" id="8441506"/>
<dbReference type="Pfam" id="PF01544">
    <property type="entry name" value="CorA"/>
    <property type="match status" value="1"/>
</dbReference>
<sequence length="733" mass="81657">MDAMGASKPEPHDLVVVYSSRWGKWDVQQYSQDQHEASSEAASVPAGGCGQIVFIRGYITLPWASAIGSKYNIDPEFFRQHMDFFSPSVHSHAYSFPSLASSSNHVFRVCVSTLLHRDLNFREPDLQSQRSDQPTGLREYKLRQLRNNATVCCGDSIVREFSTLCSSFSVVEQWISIHIARKDGGWAVIAWMDHGRPLEKSPPGPWTRHIDLRAVALPIIQYHPRMAFRTPKNRLDTEANFSAKVAQSTTVLPLQYDSLIALVELARLAPQDPLSMCIPLFAHAAFSEVQFLNVVESRIQTQINTLTEGVSTDAFETLQHFSNILSRHARQLKDSTFAFRKLVERYSPGRTGIPKSVLTPGLGMGRQQTSAPEMASSDGTQSPGNAFKPNDLLEDYEQLYTRCIELSNTCTHAISVAMHKATIMESSKVIQQSERLKKLTLLATLFIPLSLTSSLMGMNIDVLGQSSVGVWWFLVLLSYSSMAPPGVNCRKLTKIAASFPAIRACIFDMDGLLINSEDMITQSINHLLEKYGRPAFTRSIRAQLMGIPNSTNSDVFHDWAKLPISREKFAQESAEQMRLNFPNCTPRPGAEKLLLNLNRAHSASGETIKLALASSTKSHTYELKVSKPETKRLLDFFPSDRRVLGDDPRVRQGRGKPAPDIFLVALRSLNSAAHVGEKPILPSECLVFEDSVIGVEAARRAGMRVVWVPHPDIAIEYQATVKDEWLKSETTGS</sequence>
<organism evidence="6 7">
    <name type="scientific">Uncinocarpus reesii (strain UAMH 1704)</name>
    <dbReference type="NCBI Taxonomy" id="336963"/>
    <lineage>
        <taxon>Eukaryota</taxon>
        <taxon>Fungi</taxon>
        <taxon>Dikarya</taxon>
        <taxon>Ascomycota</taxon>
        <taxon>Pezizomycotina</taxon>
        <taxon>Eurotiomycetes</taxon>
        <taxon>Eurotiomycetidae</taxon>
        <taxon>Onygenales</taxon>
        <taxon>Onygenaceae</taxon>
        <taxon>Uncinocarpus</taxon>
    </lineage>
</organism>
<comment type="subcellular location">
    <subcellularLocation>
        <location evidence="1">Membrane</location>
        <topology evidence="1">Multi-pass membrane protein</topology>
    </subcellularLocation>
</comment>
<dbReference type="Gene3D" id="1.20.58.340">
    <property type="entry name" value="Magnesium transport protein CorA, transmembrane region"/>
    <property type="match status" value="1"/>
</dbReference>
<accession>C4JER8</accession>
<dbReference type="InterPro" id="IPR023198">
    <property type="entry name" value="PGP-like_dom2"/>
</dbReference>
<dbReference type="GO" id="GO:0016791">
    <property type="term" value="F:phosphatase activity"/>
    <property type="evidence" value="ECO:0007669"/>
    <property type="project" value="UniProtKB-ARBA"/>
</dbReference>
<dbReference type="Pfam" id="PF13419">
    <property type="entry name" value="HAD_2"/>
    <property type="match status" value="1"/>
</dbReference>
<dbReference type="EMBL" id="CH476615">
    <property type="protein sequence ID" value="EEP77379.1"/>
    <property type="molecule type" value="Genomic_DNA"/>
</dbReference>
<evidence type="ECO:0000313" key="6">
    <source>
        <dbReference type="EMBL" id="EEP77379.1"/>
    </source>
</evidence>
<evidence type="ECO:0000256" key="1">
    <source>
        <dbReference type="ARBA" id="ARBA00004141"/>
    </source>
</evidence>
<dbReference type="VEuPathDB" id="FungiDB:UREG_02228"/>
<dbReference type="InParanoid" id="C4JER8"/>
<reference evidence="7" key="1">
    <citation type="journal article" date="2009" name="Genome Res.">
        <title>Comparative genomic analyses of the human fungal pathogens Coccidioides and their relatives.</title>
        <authorList>
            <person name="Sharpton T.J."/>
            <person name="Stajich J.E."/>
            <person name="Rounsley S.D."/>
            <person name="Gardner M.J."/>
            <person name="Wortman J.R."/>
            <person name="Jordar V.S."/>
            <person name="Maiti R."/>
            <person name="Kodira C.D."/>
            <person name="Neafsey D.E."/>
            <person name="Zeng Q."/>
            <person name="Hung C.-Y."/>
            <person name="McMahan C."/>
            <person name="Muszewska A."/>
            <person name="Grynberg M."/>
            <person name="Mandel M.A."/>
            <person name="Kellner E.M."/>
            <person name="Barker B.M."/>
            <person name="Galgiani J.N."/>
            <person name="Orbach M.J."/>
            <person name="Kirkland T.N."/>
            <person name="Cole G.T."/>
            <person name="Henn M.R."/>
            <person name="Birren B.W."/>
            <person name="Taylor J.W."/>
        </authorList>
    </citation>
    <scope>NUCLEOTIDE SEQUENCE [LARGE SCALE GENOMIC DNA]</scope>
    <source>
        <strain evidence="7">UAMH 1704</strain>
    </source>
</reference>
<dbReference type="AlphaFoldDB" id="C4JER8"/>
<dbReference type="PANTHER" id="PTHR18901:SF42">
    <property type="entry name" value="SUPERFAMILY HYDROLASE, PUTATIVE-RELATED"/>
    <property type="match status" value="1"/>
</dbReference>
<dbReference type="InterPro" id="IPR036412">
    <property type="entry name" value="HAD-like_sf"/>
</dbReference>
<evidence type="ECO:0000256" key="4">
    <source>
        <dbReference type="ARBA" id="ARBA00023136"/>
    </source>
</evidence>
<feature type="compositionally biased region" description="Polar residues" evidence="5">
    <location>
        <begin position="366"/>
        <end position="384"/>
    </location>
</feature>
<dbReference type="GO" id="GO:0046873">
    <property type="term" value="F:metal ion transmembrane transporter activity"/>
    <property type="evidence" value="ECO:0007669"/>
    <property type="project" value="InterPro"/>
</dbReference>
<dbReference type="PANTHER" id="PTHR18901">
    <property type="entry name" value="2-DEOXYGLUCOSE-6-PHOSPHATE PHOSPHATASE 2"/>
    <property type="match status" value="1"/>
</dbReference>
<dbReference type="Proteomes" id="UP000002058">
    <property type="component" value="Unassembled WGS sequence"/>
</dbReference>
<dbReference type="OrthoDB" id="3231000at2759"/>
<dbReference type="STRING" id="336963.C4JER8"/>
<dbReference type="KEGG" id="ure:UREG_02228"/>
<dbReference type="SFLD" id="SFLDG01129">
    <property type="entry name" value="C1.5:_HAD__Beta-PGM__Phosphata"/>
    <property type="match status" value="1"/>
</dbReference>
<feature type="region of interest" description="Disordered" evidence="5">
    <location>
        <begin position="357"/>
        <end position="387"/>
    </location>
</feature>
<dbReference type="SFLD" id="SFLDS00003">
    <property type="entry name" value="Haloacid_Dehalogenase"/>
    <property type="match status" value="1"/>
</dbReference>
<dbReference type="InterPro" id="IPR002523">
    <property type="entry name" value="MgTranspt_CorA/ZnTranspt_ZntB"/>
</dbReference>
<dbReference type="Gene3D" id="1.10.150.240">
    <property type="entry name" value="Putative phosphatase, domain 2"/>
    <property type="match status" value="1"/>
</dbReference>
<dbReference type="InterPro" id="IPR041492">
    <property type="entry name" value="HAD_2"/>
</dbReference>
<keyword evidence="4" id="KW-0472">Membrane</keyword>
<dbReference type="RefSeq" id="XP_002542712.1">
    <property type="nucleotide sequence ID" value="XM_002542666.1"/>
</dbReference>
<evidence type="ECO:0000256" key="5">
    <source>
        <dbReference type="SAM" id="MobiDB-lite"/>
    </source>
</evidence>
<evidence type="ECO:0000256" key="3">
    <source>
        <dbReference type="ARBA" id="ARBA00022989"/>
    </source>
</evidence>